<proteinExistence type="predicted"/>
<dbReference type="Proteomes" id="UP000245119">
    <property type="component" value="Linkage Group LG1"/>
</dbReference>
<feature type="chain" id="PRO_5015470510" description="TNFR-Cys domain-containing protein" evidence="3">
    <location>
        <begin position="29"/>
        <end position="189"/>
    </location>
</feature>
<sequence length="189" mass="21128">MEDDVVTAARRRIMLLVLLVSLVGRSSSSTGVRFECFDDLCVSRLQYCSDNQQRCQYCRREHCLDPAFTPAQCRPLCPELLSTTPPDEATASSSGMSTSRVPDRQHGVDISAESLMTVTAALFILVIVLLIVILVLATCLCNYAIPVYRSVQRQLFMRANMLEENETLLKETRQNRKPGLPGETKGREV</sequence>
<dbReference type="AlphaFoldDB" id="A0A2T7PVN0"/>
<keyword evidence="2" id="KW-0812">Transmembrane</keyword>
<evidence type="ECO:0000256" key="3">
    <source>
        <dbReference type="SAM" id="SignalP"/>
    </source>
</evidence>
<organism evidence="4 5">
    <name type="scientific">Pomacea canaliculata</name>
    <name type="common">Golden apple snail</name>
    <dbReference type="NCBI Taxonomy" id="400727"/>
    <lineage>
        <taxon>Eukaryota</taxon>
        <taxon>Metazoa</taxon>
        <taxon>Spiralia</taxon>
        <taxon>Lophotrochozoa</taxon>
        <taxon>Mollusca</taxon>
        <taxon>Gastropoda</taxon>
        <taxon>Caenogastropoda</taxon>
        <taxon>Architaenioglossa</taxon>
        <taxon>Ampullarioidea</taxon>
        <taxon>Ampullariidae</taxon>
        <taxon>Pomacea</taxon>
    </lineage>
</organism>
<feature type="transmembrane region" description="Helical" evidence="2">
    <location>
        <begin position="120"/>
        <end position="145"/>
    </location>
</feature>
<evidence type="ECO:0000256" key="1">
    <source>
        <dbReference type="SAM" id="MobiDB-lite"/>
    </source>
</evidence>
<feature type="region of interest" description="Disordered" evidence="1">
    <location>
        <begin position="168"/>
        <end position="189"/>
    </location>
</feature>
<evidence type="ECO:0008006" key="6">
    <source>
        <dbReference type="Google" id="ProtNLM"/>
    </source>
</evidence>
<gene>
    <name evidence="4" type="ORF">C0Q70_00061</name>
</gene>
<keyword evidence="5" id="KW-1185">Reference proteome</keyword>
<keyword evidence="2" id="KW-1133">Transmembrane helix</keyword>
<feature type="signal peptide" evidence="3">
    <location>
        <begin position="1"/>
        <end position="28"/>
    </location>
</feature>
<dbReference type="EMBL" id="PZQS01000001">
    <property type="protein sequence ID" value="PVD37471.1"/>
    <property type="molecule type" value="Genomic_DNA"/>
</dbReference>
<keyword evidence="3" id="KW-0732">Signal</keyword>
<protein>
    <recommendedName>
        <fullName evidence="6">TNFR-Cys domain-containing protein</fullName>
    </recommendedName>
</protein>
<evidence type="ECO:0000313" key="5">
    <source>
        <dbReference type="Proteomes" id="UP000245119"/>
    </source>
</evidence>
<keyword evidence="2" id="KW-0472">Membrane</keyword>
<name>A0A2T7PVN0_POMCA</name>
<evidence type="ECO:0000256" key="2">
    <source>
        <dbReference type="SAM" id="Phobius"/>
    </source>
</evidence>
<reference evidence="4 5" key="1">
    <citation type="submission" date="2018-04" db="EMBL/GenBank/DDBJ databases">
        <title>The genome of golden apple snail Pomacea canaliculata provides insight into stress tolerance and invasive adaptation.</title>
        <authorList>
            <person name="Liu C."/>
            <person name="Liu B."/>
            <person name="Ren Y."/>
            <person name="Zhang Y."/>
            <person name="Wang H."/>
            <person name="Li S."/>
            <person name="Jiang F."/>
            <person name="Yin L."/>
            <person name="Zhang G."/>
            <person name="Qian W."/>
            <person name="Fan W."/>
        </authorList>
    </citation>
    <scope>NUCLEOTIDE SEQUENCE [LARGE SCALE GENOMIC DNA]</scope>
    <source>
        <strain evidence="4">SZHN2017</strain>
        <tissue evidence="4">Muscle</tissue>
    </source>
</reference>
<accession>A0A2T7PVN0</accession>
<comment type="caution">
    <text evidence="4">The sequence shown here is derived from an EMBL/GenBank/DDBJ whole genome shotgun (WGS) entry which is preliminary data.</text>
</comment>
<evidence type="ECO:0000313" key="4">
    <source>
        <dbReference type="EMBL" id="PVD37471.1"/>
    </source>
</evidence>